<feature type="region of interest" description="Disordered" evidence="1">
    <location>
        <begin position="198"/>
        <end position="226"/>
    </location>
</feature>
<name>A0ABQ4GDX7_9ACTN</name>
<accession>A0ABQ4GDX7</accession>
<dbReference type="SUPFAM" id="SSF46955">
    <property type="entry name" value="Putative DNA-binding domain"/>
    <property type="match status" value="1"/>
</dbReference>
<feature type="region of interest" description="Disordered" evidence="1">
    <location>
        <begin position="113"/>
        <end position="180"/>
    </location>
</feature>
<evidence type="ECO:0000256" key="1">
    <source>
        <dbReference type="SAM" id="MobiDB-lite"/>
    </source>
</evidence>
<dbReference type="SMART" id="SM00422">
    <property type="entry name" value="HTH_MERR"/>
    <property type="match status" value="1"/>
</dbReference>
<feature type="compositionally biased region" description="Low complexity" evidence="1">
    <location>
        <begin position="140"/>
        <end position="154"/>
    </location>
</feature>
<protein>
    <recommendedName>
        <fullName evidence="2">HTH merR-type domain-containing protein</fullName>
    </recommendedName>
</protein>
<feature type="compositionally biased region" description="Basic and acidic residues" evidence="1">
    <location>
        <begin position="20"/>
        <end position="34"/>
    </location>
</feature>
<feature type="region of interest" description="Disordered" evidence="1">
    <location>
        <begin position="306"/>
        <end position="331"/>
    </location>
</feature>
<dbReference type="Gene3D" id="1.10.1660.10">
    <property type="match status" value="1"/>
</dbReference>
<feature type="region of interest" description="Disordered" evidence="1">
    <location>
        <begin position="16"/>
        <end position="41"/>
    </location>
</feature>
<keyword evidence="4" id="KW-1185">Reference proteome</keyword>
<dbReference type="Pfam" id="PF13411">
    <property type="entry name" value="MerR_1"/>
    <property type="match status" value="1"/>
</dbReference>
<evidence type="ECO:0000313" key="3">
    <source>
        <dbReference type="EMBL" id="GIH59593.1"/>
    </source>
</evidence>
<dbReference type="RefSeq" id="WP_204046794.1">
    <property type="nucleotide sequence ID" value="NZ_BOOF01000002.1"/>
</dbReference>
<comment type="caution">
    <text evidence="3">The sequence shown here is derived from an EMBL/GenBank/DDBJ whole genome shotgun (WGS) entry which is preliminary data.</text>
</comment>
<dbReference type="InterPro" id="IPR009061">
    <property type="entry name" value="DNA-bd_dom_put_sf"/>
</dbReference>
<organism evidence="3 4">
    <name type="scientific">Microbispora siamensis</name>
    <dbReference type="NCBI Taxonomy" id="564413"/>
    <lineage>
        <taxon>Bacteria</taxon>
        <taxon>Bacillati</taxon>
        <taxon>Actinomycetota</taxon>
        <taxon>Actinomycetes</taxon>
        <taxon>Streptosporangiales</taxon>
        <taxon>Streptosporangiaceae</taxon>
        <taxon>Microbispora</taxon>
    </lineage>
</organism>
<evidence type="ECO:0000313" key="4">
    <source>
        <dbReference type="Proteomes" id="UP000660454"/>
    </source>
</evidence>
<evidence type="ECO:0000259" key="2">
    <source>
        <dbReference type="SMART" id="SM00422"/>
    </source>
</evidence>
<sequence length="331" mass="34154">MSDTWTIGELAERAAGLLGQERRDDGQEPRDSGPESRVNGRVREVPNERLIRWYTTIGLLDPPLGRRGRVALYGRRHLLQLVAVKRRQADGLSIAAIQAELAGATDAMLQRAAGLTGPPSEPPSGPAPRPLVPPSPRGPAAPAAVSHLLDTPDTATPPAPDRGGTRPEEGTPPAVPDVARPAARDRFWVRPASSAATAASGHFPADPADAVTAPSVASGPAGSPPDPVAFPGDLLPVAAPPRDERPRAARGNVPHADVVHGVRLAPGVTVLLDPAHRVPDGHEVAALRRAAAPLLSALATLGLAGPFEGAHQTDDASALDPHASDAEGMTS</sequence>
<gene>
    <name evidence="3" type="ORF">Msi02_04100</name>
</gene>
<dbReference type="Proteomes" id="UP000660454">
    <property type="component" value="Unassembled WGS sequence"/>
</dbReference>
<proteinExistence type="predicted"/>
<dbReference type="EMBL" id="BOOF01000002">
    <property type="protein sequence ID" value="GIH59593.1"/>
    <property type="molecule type" value="Genomic_DNA"/>
</dbReference>
<reference evidence="3 4" key="1">
    <citation type="submission" date="2021-01" db="EMBL/GenBank/DDBJ databases">
        <title>Whole genome shotgun sequence of Microbispora siamensis NBRC 104113.</title>
        <authorList>
            <person name="Komaki H."/>
            <person name="Tamura T."/>
        </authorList>
    </citation>
    <scope>NUCLEOTIDE SEQUENCE [LARGE SCALE GENOMIC DNA]</scope>
    <source>
        <strain evidence="3 4">NBRC 104113</strain>
    </source>
</reference>
<feature type="domain" description="HTH merR-type" evidence="2">
    <location>
        <begin position="5"/>
        <end position="104"/>
    </location>
</feature>
<feature type="compositionally biased region" description="Pro residues" evidence="1">
    <location>
        <begin position="119"/>
        <end position="139"/>
    </location>
</feature>
<dbReference type="InterPro" id="IPR000551">
    <property type="entry name" value="MerR-type_HTH_dom"/>
</dbReference>